<dbReference type="Proteomes" id="UP000192085">
    <property type="component" value="Chromosome"/>
</dbReference>
<reference evidence="2 3" key="1">
    <citation type="journal article" date="2017" name="BMC Genomics">
        <title>Comparative and functional genomics of the Lactococcus lactis taxon; insights into evolution and niche adaptation.</title>
        <authorList>
            <person name="Kelleher P."/>
            <person name="Bottacini F."/>
            <person name="Mahony J."/>
            <person name="Kilcawley K.N."/>
            <person name="van Sinderen D."/>
        </authorList>
    </citation>
    <scope>NUCLEOTIDE SEQUENCE [LARGE SCALE GENOMIC DNA]</scope>
    <source>
        <strain evidence="2 3">275</strain>
    </source>
</reference>
<evidence type="ECO:0000313" key="2">
    <source>
        <dbReference type="EMBL" id="ARD98869.1"/>
    </source>
</evidence>
<dbReference type="Gene3D" id="3.40.50.10400">
    <property type="entry name" value="Hypothetical protein PA1492"/>
    <property type="match status" value="1"/>
</dbReference>
<gene>
    <name evidence="2" type="ORF">LL275_1239</name>
</gene>
<name>A0A1V0NG49_LACLL</name>
<proteinExistence type="predicted"/>
<dbReference type="InterPro" id="IPR056670">
    <property type="entry name" value="DUF7768"/>
</dbReference>
<organism evidence="2 3">
    <name type="scientific">Lactococcus lactis subsp. lactis</name>
    <name type="common">Streptococcus lactis</name>
    <dbReference type="NCBI Taxonomy" id="1360"/>
    <lineage>
        <taxon>Bacteria</taxon>
        <taxon>Bacillati</taxon>
        <taxon>Bacillota</taxon>
        <taxon>Bacilli</taxon>
        <taxon>Lactobacillales</taxon>
        <taxon>Streptococcaceae</taxon>
        <taxon>Lactococcus</taxon>
    </lineage>
</organism>
<sequence>MPRDENFRPMIFICSPFAGDEAENIINAQKYSRYAFDLGYLPITPHLLFPQYLNERTKRRESIHMGIVLMGKCEEVWVFGNQMTSGMVRELEKAKLWRKPIRFFNKDCREVNINA</sequence>
<dbReference type="Pfam" id="PF24963">
    <property type="entry name" value="DUF7768"/>
    <property type="match status" value="1"/>
</dbReference>
<dbReference type="RefSeq" id="WP_064973529.1">
    <property type="nucleotide sequence ID" value="NZ_CP015897.1"/>
</dbReference>
<dbReference type="EMBL" id="CP015897">
    <property type="protein sequence ID" value="ARD98869.1"/>
    <property type="molecule type" value="Genomic_DNA"/>
</dbReference>
<accession>A0A1V0NG49</accession>
<protein>
    <submittedName>
        <fullName evidence="2">Prophage protein</fullName>
    </submittedName>
</protein>
<evidence type="ECO:0000313" key="3">
    <source>
        <dbReference type="Proteomes" id="UP000192085"/>
    </source>
</evidence>
<evidence type="ECO:0000259" key="1">
    <source>
        <dbReference type="Pfam" id="PF24963"/>
    </source>
</evidence>
<dbReference type="AlphaFoldDB" id="A0A1V0NG49"/>
<feature type="domain" description="DUF7768" evidence="1">
    <location>
        <begin position="9"/>
        <end position="104"/>
    </location>
</feature>